<dbReference type="SUPFAM" id="SSF82185">
    <property type="entry name" value="Histone H3 K4-specific methyltransferase SET7/9 N-terminal domain"/>
    <property type="match status" value="1"/>
</dbReference>
<gene>
    <name evidence="1" type="ORF">MarDSR_321</name>
</gene>
<protein>
    <recommendedName>
        <fullName evidence="2">MORN repeat-containing protein</fullName>
    </recommendedName>
</protein>
<evidence type="ECO:0008006" key="2">
    <source>
        <dbReference type="Google" id="ProtNLM"/>
    </source>
</evidence>
<evidence type="ECO:0000313" key="1">
    <source>
        <dbReference type="EMBL" id="WNL50360.1"/>
    </source>
</evidence>
<reference evidence="1" key="1">
    <citation type="submission" date="2023-07" db="EMBL/GenBank/DDBJ databases">
        <authorList>
            <person name="Xia Y."/>
        </authorList>
    </citation>
    <scope>NUCLEOTIDE SEQUENCE</scope>
    <source>
        <strain evidence="1">E</strain>
    </source>
</reference>
<proteinExistence type="predicted"/>
<name>A0AA96EL36_9VIRU</name>
<dbReference type="EMBL" id="OR343189">
    <property type="protein sequence ID" value="WNL50360.1"/>
    <property type="molecule type" value="Genomic_DNA"/>
</dbReference>
<sequence length="232" mass="27196">MQKFLEKSEVIPFSLASGELPKAESFVSQRNSKSVEHETTFIIESILPDGRLHGTRKMANIDFVREEEYAFGKRHGKYVLLERKGSKKYEGEFCQDVPIGRFVVSSSKGIICDVFYDEIGTIVGHSHFARGLCPLKCQMYGHNLDYPHEFKWKFSKDRRELEMTTNLMGNGEYKTVFRDVHEKEKRECWGYFMSCKRTEYLPKQKMPEFLFSEKIQEQKKPQGKPLRRICLP</sequence>
<accession>A0AA96EL36</accession>
<organism evidence="1">
    <name type="scientific">Marseillevirus sp</name>
    <dbReference type="NCBI Taxonomy" id="2809551"/>
    <lineage>
        <taxon>Viruses</taxon>
        <taxon>Varidnaviria</taxon>
        <taxon>Bamfordvirae</taxon>
        <taxon>Nucleocytoviricota</taxon>
        <taxon>Megaviricetes</taxon>
        <taxon>Pimascovirales</taxon>
        <taxon>Pimascovirales incertae sedis</taxon>
        <taxon>Marseilleviridae</taxon>
        <taxon>Marseillevirus</taxon>
    </lineage>
</organism>